<feature type="binding site" evidence="1">
    <location>
        <position position="66"/>
    </location>
    <ligand>
        <name>Zn(2+)</name>
        <dbReference type="ChEBI" id="CHEBI:29105"/>
    </ligand>
</feature>
<dbReference type="SMART" id="SM00868">
    <property type="entry name" value="zf-AD"/>
    <property type="match status" value="1"/>
</dbReference>
<feature type="binding site" evidence="1">
    <location>
        <position position="69"/>
    </location>
    <ligand>
        <name>Zn(2+)</name>
        <dbReference type="ChEBI" id="CHEBI:29105"/>
    </ligand>
</feature>
<evidence type="ECO:0000259" key="2">
    <source>
        <dbReference type="PROSITE" id="PS51915"/>
    </source>
</evidence>
<dbReference type="Proteomes" id="UP001516400">
    <property type="component" value="Unassembled WGS sequence"/>
</dbReference>
<feature type="domain" description="ZAD" evidence="2">
    <location>
        <begin position="19"/>
        <end position="93"/>
    </location>
</feature>
<sequence length="170" mass="19789">MCNILNLRKPLIEKMWLENLCRLCGAINSNSHSVFKLAGNETIEYKIKKCLNFSIFKEDYKPKEICDHCLVKIEIFSEFVDVCLSTNQRFDSLIMNRNSWCDIKENSDSDYNQPKTVIVNLKNGIENHQNESLDVLQLENMNVPLNDDVLQVGQNSMNIIELCLRTWEII</sequence>
<dbReference type="Gene3D" id="3.40.1800.20">
    <property type="match status" value="1"/>
</dbReference>
<feature type="binding site" evidence="1">
    <location>
        <position position="24"/>
    </location>
    <ligand>
        <name>Zn(2+)</name>
        <dbReference type="ChEBI" id="CHEBI:29105"/>
    </ligand>
</feature>
<feature type="binding site" evidence="1">
    <location>
        <position position="21"/>
    </location>
    <ligand>
        <name>Zn(2+)</name>
        <dbReference type="ChEBI" id="CHEBI:29105"/>
    </ligand>
</feature>
<dbReference type="GO" id="GO:0008270">
    <property type="term" value="F:zinc ion binding"/>
    <property type="evidence" value="ECO:0007669"/>
    <property type="project" value="UniProtKB-UniRule"/>
</dbReference>
<organism evidence="3 4">
    <name type="scientific">Cryptolaemus montrouzieri</name>
    <dbReference type="NCBI Taxonomy" id="559131"/>
    <lineage>
        <taxon>Eukaryota</taxon>
        <taxon>Metazoa</taxon>
        <taxon>Ecdysozoa</taxon>
        <taxon>Arthropoda</taxon>
        <taxon>Hexapoda</taxon>
        <taxon>Insecta</taxon>
        <taxon>Pterygota</taxon>
        <taxon>Neoptera</taxon>
        <taxon>Endopterygota</taxon>
        <taxon>Coleoptera</taxon>
        <taxon>Polyphaga</taxon>
        <taxon>Cucujiformia</taxon>
        <taxon>Coccinelloidea</taxon>
        <taxon>Coccinellidae</taxon>
        <taxon>Scymninae</taxon>
        <taxon>Scymnini</taxon>
        <taxon>Cryptolaemus</taxon>
    </lineage>
</organism>
<keyword evidence="1" id="KW-0862">Zinc</keyword>
<reference evidence="3 4" key="1">
    <citation type="journal article" date="2021" name="BMC Biol.">
        <title>Horizontally acquired antibacterial genes associated with adaptive radiation of ladybird beetles.</title>
        <authorList>
            <person name="Li H.S."/>
            <person name="Tang X.F."/>
            <person name="Huang Y.H."/>
            <person name="Xu Z.Y."/>
            <person name="Chen M.L."/>
            <person name="Du X.Y."/>
            <person name="Qiu B.Y."/>
            <person name="Chen P.T."/>
            <person name="Zhang W."/>
            <person name="Slipinski A."/>
            <person name="Escalona H.E."/>
            <person name="Waterhouse R.M."/>
            <person name="Zwick A."/>
            <person name="Pang H."/>
        </authorList>
    </citation>
    <scope>NUCLEOTIDE SEQUENCE [LARGE SCALE GENOMIC DNA]</scope>
    <source>
        <strain evidence="3">SYSU2018</strain>
    </source>
</reference>
<gene>
    <name evidence="3" type="ORF">HHI36_014730</name>
</gene>
<evidence type="ECO:0000256" key="1">
    <source>
        <dbReference type="PROSITE-ProRule" id="PRU01263"/>
    </source>
</evidence>
<name>A0ABD2N3F9_9CUCU</name>
<evidence type="ECO:0000313" key="4">
    <source>
        <dbReference type="Proteomes" id="UP001516400"/>
    </source>
</evidence>
<dbReference type="EMBL" id="JABFTP020000062">
    <property type="protein sequence ID" value="KAL3273276.1"/>
    <property type="molecule type" value="Genomic_DNA"/>
</dbReference>
<protein>
    <recommendedName>
        <fullName evidence="2">ZAD domain-containing protein</fullName>
    </recommendedName>
</protein>
<dbReference type="Pfam" id="PF07776">
    <property type="entry name" value="zf-AD"/>
    <property type="match status" value="1"/>
</dbReference>
<accession>A0ABD2N3F9</accession>
<dbReference type="SUPFAM" id="SSF57716">
    <property type="entry name" value="Glucocorticoid receptor-like (DNA-binding domain)"/>
    <property type="match status" value="1"/>
</dbReference>
<dbReference type="PANTHER" id="PTHR39942">
    <property type="entry name" value="BCDNA.LD26519-RELATED"/>
    <property type="match status" value="1"/>
</dbReference>
<dbReference type="InterPro" id="IPR012934">
    <property type="entry name" value="Znf_AD"/>
</dbReference>
<keyword evidence="1" id="KW-0479">Metal-binding</keyword>
<keyword evidence="4" id="KW-1185">Reference proteome</keyword>
<keyword evidence="1" id="KW-0863">Zinc-finger</keyword>
<proteinExistence type="predicted"/>
<evidence type="ECO:0000313" key="3">
    <source>
        <dbReference type="EMBL" id="KAL3273276.1"/>
    </source>
</evidence>
<comment type="caution">
    <text evidence="3">The sequence shown here is derived from an EMBL/GenBank/DDBJ whole genome shotgun (WGS) entry which is preliminary data.</text>
</comment>
<dbReference type="PROSITE" id="PS51915">
    <property type="entry name" value="ZAD"/>
    <property type="match status" value="1"/>
</dbReference>
<dbReference type="PANTHER" id="PTHR39942:SF1">
    <property type="entry name" value="BCDNA.LD26519-RELATED"/>
    <property type="match status" value="1"/>
</dbReference>
<dbReference type="AlphaFoldDB" id="A0ABD2N3F9"/>